<accession>A0A3N1GAN9</accession>
<keyword evidence="3" id="KW-1185">Reference proteome</keyword>
<dbReference type="InParanoid" id="A0A3N1GAN9"/>
<sequence>MPPLRVDLTGLRERYDAGQEVPAMPRRRVYALVGAGVVLVVAYAVVVVGVLGEPLFRLLPLITTPLFCFALGIYLGRSGRHPHTRLTPTELHLREQLWSKEELPWADVLVVTARRAQKRAPGEVHLRDGRRLRLVGMPADDVVRLAEALDRARAAAADGR</sequence>
<feature type="transmembrane region" description="Helical" evidence="1">
    <location>
        <begin position="29"/>
        <end position="52"/>
    </location>
</feature>
<evidence type="ECO:0000313" key="3">
    <source>
        <dbReference type="Proteomes" id="UP000276232"/>
    </source>
</evidence>
<protein>
    <recommendedName>
        <fullName evidence="4">PH (Pleckstrin Homology) domain-containing protein</fullName>
    </recommendedName>
</protein>
<comment type="caution">
    <text evidence="2">The sequence shown here is derived from an EMBL/GenBank/DDBJ whole genome shotgun (WGS) entry which is preliminary data.</text>
</comment>
<dbReference type="AlphaFoldDB" id="A0A3N1GAN9"/>
<keyword evidence="1" id="KW-1133">Transmembrane helix</keyword>
<gene>
    <name evidence="2" type="ORF">EDC03_2831</name>
</gene>
<name>A0A3N1GAN9_9ACTN</name>
<evidence type="ECO:0000313" key="2">
    <source>
        <dbReference type="EMBL" id="ROP27306.1"/>
    </source>
</evidence>
<keyword evidence="1" id="KW-0812">Transmembrane</keyword>
<dbReference type="RefSeq" id="WP_123380881.1">
    <property type="nucleotide sequence ID" value="NZ_RJKN01000007.1"/>
</dbReference>
<dbReference type="EMBL" id="RJKN01000007">
    <property type="protein sequence ID" value="ROP27306.1"/>
    <property type="molecule type" value="Genomic_DNA"/>
</dbReference>
<organism evidence="2 3">
    <name type="scientific">Pseudokineococcus lusitanus</name>
    <dbReference type="NCBI Taxonomy" id="763993"/>
    <lineage>
        <taxon>Bacteria</taxon>
        <taxon>Bacillati</taxon>
        <taxon>Actinomycetota</taxon>
        <taxon>Actinomycetes</taxon>
        <taxon>Kineosporiales</taxon>
        <taxon>Kineosporiaceae</taxon>
        <taxon>Pseudokineococcus</taxon>
    </lineage>
</organism>
<evidence type="ECO:0008006" key="4">
    <source>
        <dbReference type="Google" id="ProtNLM"/>
    </source>
</evidence>
<dbReference type="Proteomes" id="UP000276232">
    <property type="component" value="Unassembled WGS sequence"/>
</dbReference>
<evidence type="ECO:0000256" key="1">
    <source>
        <dbReference type="SAM" id="Phobius"/>
    </source>
</evidence>
<keyword evidence="1" id="KW-0472">Membrane</keyword>
<proteinExistence type="predicted"/>
<reference evidence="2 3" key="1">
    <citation type="journal article" date="2015" name="Stand. Genomic Sci.">
        <title>Genomic Encyclopedia of Bacterial and Archaeal Type Strains, Phase III: the genomes of soil and plant-associated and newly described type strains.</title>
        <authorList>
            <person name="Whitman W.B."/>
            <person name="Woyke T."/>
            <person name="Klenk H.P."/>
            <person name="Zhou Y."/>
            <person name="Lilburn T.G."/>
            <person name="Beck B.J."/>
            <person name="De Vos P."/>
            <person name="Vandamme P."/>
            <person name="Eisen J.A."/>
            <person name="Garrity G."/>
            <person name="Hugenholtz P."/>
            <person name="Kyrpides N.C."/>
        </authorList>
    </citation>
    <scope>NUCLEOTIDE SEQUENCE [LARGE SCALE GENOMIC DNA]</scope>
    <source>
        <strain evidence="2 3">CECT 7306</strain>
    </source>
</reference>
<feature type="transmembrane region" description="Helical" evidence="1">
    <location>
        <begin position="58"/>
        <end position="76"/>
    </location>
</feature>